<evidence type="ECO:0000313" key="3">
    <source>
        <dbReference type="Proteomes" id="UP000091918"/>
    </source>
</evidence>
<accession>A0A1B7P9L7</accession>
<proteinExistence type="predicted"/>
<dbReference type="AlphaFoldDB" id="A0A1B7P9L7"/>
<name>A0A1B7P9L7_9EURO</name>
<protein>
    <submittedName>
        <fullName evidence="2">Uncharacterized protein</fullName>
    </submittedName>
</protein>
<reference evidence="2 3" key="1">
    <citation type="submission" date="2015-07" db="EMBL/GenBank/DDBJ databases">
        <title>Emmonsia species relationships and genome sequence.</title>
        <authorList>
            <person name="Cuomo C.A."/>
            <person name="Schwartz I.S."/>
            <person name="Kenyon C."/>
            <person name="de Hoog G.S."/>
            <person name="Govender N.P."/>
            <person name="Botha A."/>
            <person name="Moreno L."/>
            <person name="de Vries M."/>
            <person name="Munoz J.F."/>
            <person name="Stielow J.B."/>
        </authorList>
    </citation>
    <scope>NUCLEOTIDE SEQUENCE [LARGE SCALE GENOMIC DNA]</scope>
    <source>
        <strain evidence="2 3">CBS 136260</strain>
    </source>
</reference>
<dbReference type="Proteomes" id="UP000091918">
    <property type="component" value="Unassembled WGS sequence"/>
</dbReference>
<dbReference type="EMBL" id="LGUA01000003">
    <property type="protein sequence ID" value="OAX85557.1"/>
    <property type="molecule type" value="Genomic_DNA"/>
</dbReference>
<feature type="region of interest" description="Disordered" evidence="1">
    <location>
        <begin position="1"/>
        <end position="31"/>
    </location>
</feature>
<organism evidence="2 3">
    <name type="scientific">Emergomyces africanus</name>
    <dbReference type="NCBI Taxonomy" id="1955775"/>
    <lineage>
        <taxon>Eukaryota</taxon>
        <taxon>Fungi</taxon>
        <taxon>Dikarya</taxon>
        <taxon>Ascomycota</taxon>
        <taxon>Pezizomycotina</taxon>
        <taxon>Eurotiomycetes</taxon>
        <taxon>Eurotiomycetidae</taxon>
        <taxon>Onygenales</taxon>
        <taxon>Ajellomycetaceae</taxon>
        <taxon>Emergomyces</taxon>
    </lineage>
</organism>
<evidence type="ECO:0000313" key="2">
    <source>
        <dbReference type="EMBL" id="OAX85557.1"/>
    </source>
</evidence>
<comment type="caution">
    <text evidence="2">The sequence shown here is derived from an EMBL/GenBank/DDBJ whole genome shotgun (WGS) entry which is preliminary data.</text>
</comment>
<sequence>MANFMRNCSDTCPPVPASLEPQGDQNHEEPAKLGEKWIGCKWLNKVVKQLADSPKNHGRMKLIPEAFC</sequence>
<gene>
    <name evidence="2" type="ORF">ACJ72_00051</name>
</gene>
<keyword evidence="3" id="KW-1185">Reference proteome</keyword>
<evidence type="ECO:0000256" key="1">
    <source>
        <dbReference type="SAM" id="MobiDB-lite"/>
    </source>
</evidence>
<feature type="compositionally biased region" description="Polar residues" evidence="1">
    <location>
        <begin position="1"/>
        <end position="10"/>
    </location>
</feature>